<dbReference type="NCBIfam" id="TIGR01730">
    <property type="entry name" value="RND_mfp"/>
    <property type="match status" value="1"/>
</dbReference>
<dbReference type="Gene3D" id="3.30.70.100">
    <property type="match status" value="1"/>
</dbReference>
<dbReference type="PANTHER" id="PTHR30097">
    <property type="entry name" value="CATION EFFLUX SYSTEM PROTEIN CUSB"/>
    <property type="match status" value="1"/>
</dbReference>
<dbReference type="Proteomes" id="UP000294616">
    <property type="component" value="Unassembled WGS sequence"/>
</dbReference>
<dbReference type="SUPFAM" id="SSF111369">
    <property type="entry name" value="HlyD-like secretion proteins"/>
    <property type="match status" value="1"/>
</dbReference>
<protein>
    <submittedName>
        <fullName evidence="5">Cu(I)/Ag(I) efflux system membrane fusion protein</fullName>
    </submittedName>
</protein>
<feature type="transmembrane region" description="Helical" evidence="3">
    <location>
        <begin position="12"/>
        <end position="30"/>
    </location>
</feature>
<accession>A0A4R1LPZ4</accession>
<dbReference type="Gene3D" id="2.40.30.170">
    <property type="match status" value="1"/>
</dbReference>
<keyword evidence="3" id="KW-1133">Transmembrane helix</keyword>
<evidence type="ECO:0000256" key="3">
    <source>
        <dbReference type="SAM" id="Phobius"/>
    </source>
</evidence>
<evidence type="ECO:0000259" key="4">
    <source>
        <dbReference type="PROSITE" id="PS50846"/>
    </source>
</evidence>
<dbReference type="InterPro" id="IPR006143">
    <property type="entry name" value="RND_pump_MFP"/>
</dbReference>
<dbReference type="PANTHER" id="PTHR30097:SF15">
    <property type="entry name" value="CATION EFFLUX SYSTEM PROTEIN CUSB"/>
    <property type="match status" value="1"/>
</dbReference>
<dbReference type="EMBL" id="SMGO01000003">
    <property type="protein sequence ID" value="TCK80925.1"/>
    <property type="molecule type" value="Genomic_DNA"/>
</dbReference>
<dbReference type="InterPro" id="IPR058649">
    <property type="entry name" value="CzcB_C"/>
</dbReference>
<evidence type="ECO:0000256" key="2">
    <source>
        <dbReference type="ARBA" id="ARBA00022448"/>
    </source>
</evidence>
<dbReference type="InterPro" id="IPR006121">
    <property type="entry name" value="HMA_dom"/>
</dbReference>
<dbReference type="Pfam" id="PF25919">
    <property type="entry name" value="BSH_CusB"/>
    <property type="match status" value="1"/>
</dbReference>
<keyword evidence="3" id="KW-0812">Transmembrane</keyword>
<dbReference type="OrthoDB" id="9806939at2"/>
<proteinExistence type="inferred from homology"/>
<gene>
    <name evidence="5" type="ORF">C8N28_2680</name>
</gene>
<keyword evidence="3" id="KW-0472">Membrane</keyword>
<dbReference type="Pfam" id="PF19335">
    <property type="entry name" value="HMBD"/>
    <property type="match status" value="1"/>
</dbReference>
<sequence length="527" mass="57394">MSKLKNIFKNNGVKYGAIMLAGLLLGWAIFGGGTSHSHDLESEAEETEEAGTVWTCSMHPQIKMDKPGKCPLCAMDLIPLKSSGGGGDDVIDDDAIQMSKEAIALANIQTSVVGHQDAIKEVQLYGTIQVDERLQQSQTSHVNGRIENLYVTFTGESVKEGQLIAKIYSPDLLTAQQELLEAAKLQDLQPLLLDAAKEKLRLWKVSEDQINKILQSGSASPYVNIHANTSGVVIAKNVNQGDYINQGSVLYTISNLSKLWAIFDAYETDLPFLKVGDQLEYTLQSVPGKVYKGRIAFINPMIDASSRTAKIRVEADNRDRNLKPEMYATAQITAPLKGYSKEMVIPKSAVLWTGKRSIVYVKAPNTSTPAFKLREIVLGPSLGDQYVIMSGLENGEEIVTNGAFTVDASAQLEGKVSMMNNDQSAVSAGHQHSNMESSAGKTHEMLKVSGNCEMCKSRIEKAAKGVKGVSSANWDVKAKVIHLNFDSKVTSKRNISKAIASVGHDTELDKASKATYDDLPSCCLYER</sequence>
<dbReference type="InterPro" id="IPR058791">
    <property type="entry name" value="3HB_CusB"/>
</dbReference>
<dbReference type="InterPro" id="IPR051909">
    <property type="entry name" value="MFP_Cation_Efflux"/>
</dbReference>
<dbReference type="Pfam" id="PF25869">
    <property type="entry name" value="3HB_CusB"/>
    <property type="match status" value="1"/>
</dbReference>
<dbReference type="InterPro" id="IPR045800">
    <property type="entry name" value="HMBD"/>
</dbReference>
<name>A0A4R1LPZ4_9SPHI</name>
<dbReference type="Pfam" id="PF25954">
    <property type="entry name" value="Beta-barrel_RND_2"/>
    <property type="match status" value="1"/>
</dbReference>
<organism evidence="5 6">
    <name type="scientific">Albibacterium bauzanense</name>
    <dbReference type="NCBI Taxonomy" id="653929"/>
    <lineage>
        <taxon>Bacteria</taxon>
        <taxon>Pseudomonadati</taxon>
        <taxon>Bacteroidota</taxon>
        <taxon>Sphingobacteriia</taxon>
        <taxon>Sphingobacteriales</taxon>
        <taxon>Sphingobacteriaceae</taxon>
        <taxon>Albibacterium</taxon>
    </lineage>
</organism>
<dbReference type="InterPro" id="IPR058790">
    <property type="entry name" value="BSH_CusB"/>
</dbReference>
<reference evidence="5 6" key="1">
    <citation type="submission" date="2019-03" db="EMBL/GenBank/DDBJ databases">
        <title>Genomic Encyclopedia of Archaeal and Bacterial Type Strains, Phase II (KMG-II): from individual species to whole genera.</title>
        <authorList>
            <person name="Goeker M."/>
        </authorList>
    </citation>
    <scope>NUCLEOTIDE SEQUENCE [LARGE SCALE GENOMIC DNA]</scope>
    <source>
        <strain evidence="5 6">DSM 22554</strain>
    </source>
</reference>
<dbReference type="InterPro" id="IPR036163">
    <property type="entry name" value="HMA_dom_sf"/>
</dbReference>
<comment type="similarity">
    <text evidence="1">Belongs to the membrane fusion protein (MFP) (TC 8.A.1) family.</text>
</comment>
<evidence type="ECO:0000256" key="1">
    <source>
        <dbReference type="ARBA" id="ARBA00009477"/>
    </source>
</evidence>
<dbReference type="CDD" id="cd00371">
    <property type="entry name" value="HMA"/>
    <property type="match status" value="1"/>
</dbReference>
<dbReference type="GO" id="GO:0060003">
    <property type="term" value="P:copper ion export"/>
    <property type="evidence" value="ECO:0007669"/>
    <property type="project" value="TreeGrafter"/>
</dbReference>
<evidence type="ECO:0000313" key="5">
    <source>
        <dbReference type="EMBL" id="TCK80925.1"/>
    </source>
</evidence>
<dbReference type="SUPFAM" id="SSF55008">
    <property type="entry name" value="HMA, heavy metal-associated domain"/>
    <property type="match status" value="1"/>
</dbReference>
<keyword evidence="2" id="KW-0813">Transport</keyword>
<dbReference type="GO" id="GO:0015679">
    <property type="term" value="P:plasma membrane copper ion transport"/>
    <property type="evidence" value="ECO:0007669"/>
    <property type="project" value="TreeGrafter"/>
</dbReference>
<dbReference type="Pfam" id="PF00403">
    <property type="entry name" value="HMA"/>
    <property type="match status" value="1"/>
</dbReference>
<dbReference type="RefSeq" id="WP_132225672.1">
    <property type="nucleotide sequence ID" value="NZ_SMGO01000003.1"/>
</dbReference>
<evidence type="ECO:0000313" key="6">
    <source>
        <dbReference type="Proteomes" id="UP000294616"/>
    </source>
</evidence>
<dbReference type="Gene3D" id="2.40.420.20">
    <property type="match status" value="1"/>
</dbReference>
<feature type="domain" description="HMA" evidence="4">
    <location>
        <begin position="441"/>
        <end position="507"/>
    </location>
</feature>
<comment type="caution">
    <text evidence="5">The sequence shown here is derived from an EMBL/GenBank/DDBJ whole genome shotgun (WGS) entry which is preliminary data.</text>
</comment>
<keyword evidence="6" id="KW-1185">Reference proteome</keyword>
<dbReference type="FunFam" id="2.40.30.170:FF:000010">
    <property type="entry name" value="Efflux RND transporter periplasmic adaptor subunit"/>
    <property type="match status" value="1"/>
</dbReference>
<dbReference type="AlphaFoldDB" id="A0A4R1LPZ4"/>
<dbReference type="Gene3D" id="6.10.140.730">
    <property type="match status" value="1"/>
</dbReference>
<dbReference type="GO" id="GO:0030288">
    <property type="term" value="C:outer membrane-bounded periplasmic space"/>
    <property type="evidence" value="ECO:0007669"/>
    <property type="project" value="TreeGrafter"/>
</dbReference>
<dbReference type="InterPro" id="IPR058792">
    <property type="entry name" value="Beta-barrel_RND_2"/>
</dbReference>
<dbReference type="PROSITE" id="PS50846">
    <property type="entry name" value="HMA_2"/>
    <property type="match status" value="1"/>
</dbReference>
<dbReference type="Pfam" id="PF25975">
    <property type="entry name" value="CzcB_C"/>
    <property type="match status" value="1"/>
</dbReference>
<dbReference type="GO" id="GO:0016020">
    <property type="term" value="C:membrane"/>
    <property type="evidence" value="ECO:0007669"/>
    <property type="project" value="InterPro"/>
</dbReference>
<dbReference type="GO" id="GO:0046914">
    <property type="term" value="F:transition metal ion binding"/>
    <property type="evidence" value="ECO:0007669"/>
    <property type="project" value="TreeGrafter"/>
</dbReference>
<dbReference type="GO" id="GO:0022857">
    <property type="term" value="F:transmembrane transporter activity"/>
    <property type="evidence" value="ECO:0007669"/>
    <property type="project" value="InterPro"/>
</dbReference>